<dbReference type="AlphaFoldDB" id="A0A806X6K0"/>
<proteinExistence type="predicted"/>
<reference evidence="2" key="1">
    <citation type="submission" date="2015-10" db="EMBL/GenBank/DDBJ databases">
        <title>Complete Genome Sequencing of Klebsiella sp. strain G5.</title>
        <authorList>
            <person name="Chan K.-G."/>
            <person name="Chen J.-W."/>
        </authorList>
    </citation>
    <scope>NUCLEOTIDE SEQUENCE [LARGE SCALE GENOMIC DNA]</scope>
    <source>
        <strain evidence="2">G5</strain>
    </source>
</reference>
<dbReference type="Proteomes" id="UP000069162">
    <property type="component" value="Chromosome"/>
</dbReference>
<sequence>MESTPVWAQTIPCVSTDPDTDFTDTIRQCEHLAAVALETEHASSQREMYQRLHHGLSELLPGLNDPVPAHMVDRLTVETPPTRFPTLDSESDLLCEYCIALSHLLSGGKMSVTVEETLQGLLYELTAYLADIINAPRWLRTPNGLQHIAP</sequence>
<gene>
    <name evidence="1" type="ORF">AO703_14040</name>
</gene>
<organism evidence="1 2">
    <name type="scientific">[Enterobacter] lignolyticus</name>
    <dbReference type="NCBI Taxonomy" id="1334193"/>
    <lineage>
        <taxon>Bacteria</taxon>
        <taxon>Pseudomonadati</taxon>
        <taxon>Pseudomonadota</taxon>
        <taxon>Gammaproteobacteria</taxon>
        <taxon>Enterobacterales</taxon>
        <taxon>Enterobacteriaceae</taxon>
        <taxon>Pluralibacter</taxon>
    </lineage>
</organism>
<accession>A0A806X6K0</accession>
<evidence type="ECO:0000313" key="2">
    <source>
        <dbReference type="Proteomes" id="UP000069162"/>
    </source>
</evidence>
<dbReference type="EMBL" id="CP012871">
    <property type="protein sequence ID" value="ALR77368.1"/>
    <property type="molecule type" value="Genomic_DNA"/>
</dbReference>
<name>A0A806X6K0_9ENTR</name>
<dbReference type="KEGG" id="kle:AO703_14040"/>
<dbReference type="RefSeq" id="WP_062741527.1">
    <property type="nucleotide sequence ID" value="NZ_CP012871.1"/>
</dbReference>
<evidence type="ECO:0000313" key="1">
    <source>
        <dbReference type="EMBL" id="ALR77368.1"/>
    </source>
</evidence>
<protein>
    <submittedName>
        <fullName evidence="1">Uncharacterized protein</fullName>
    </submittedName>
</protein>
<dbReference type="OrthoDB" id="6577511at2"/>